<dbReference type="AlphaFoldDB" id="A0A7J5BPX2"/>
<dbReference type="Gene3D" id="2.60.40.2880">
    <property type="entry name" value="MmpS1-5, C-terminal soluble domain"/>
    <property type="match status" value="1"/>
</dbReference>
<dbReference type="Proteomes" id="UP000467240">
    <property type="component" value="Unassembled WGS sequence"/>
</dbReference>
<keyword evidence="2" id="KW-0472">Membrane</keyword>
<feature type="region of interest" description="Disordered" evidence="1">
    <location>
        <begin position="1"/>
        <end position="235"/>
    </location>
</feature>
<feature type="transmembrane region" description="Helical" evidence="2">
    <location>
        <begin position="260"/>
        <end position="280"/>
    </location>
</feature>
<feature type="compositionally biased region" description="Polar residues" evidence="1">
    <location>
        <begin position="133"/>
        <end position="144"/>
    </location>
</feature>
<comment type="caution">
    <text evidence="3">The sequence shown here is derived from an EMBL/GenBank/DDBJ whole genome shotgun (WGS) entry which is preliminary data.</text>
</comment>
<dbReference type="InterPro" id="IPR038468">
    <property type="entry name" value="MmpS_C"/>
</dbReference>
<evidence type="ECO:0000256" key="2">
    <source>
        <dbReference type="SAM" id="Phobius"/>
    </source>
</evidence>
<dbReference type="RefSeq" id="WP_158042013.1">
    <property type="nucleotide sequence ID" value="NZ_JACCFV010000001.1"/>
</dbReference>
<feature type="transmembrane region" description="Helical" evidence="2">
    <location>
        <begin position="313"/>
        <end position="335"/>
    </location>
</feature>
<dbReference type="OrthoDB" id="10009294at2"/>
<keyword evidence="2" id="KW-1133">Transmembrane helix</keyword>
<proteinExistence type="predicted"/>
<protein>
    <recommendedName>
        <fullName evidence="5">DUF4190 domain-containing protein</fullName>
    </recommendedName>
</protein>
<evidence type="ECO:0000313" key="3">
    <source>
        <dbReference type="EMBL" id="KAB1652639.1"/>
    </source>
</evidence>
<feature type="transmembrane region" description="Helical" evidence="2">
    <location>
        <begin position="286"/>
        <end position="304"/>
    </location>
</feature>
<accession>A0A7J5BPX2</accession>
<organism evidence="3 4">
    <name type="scientific">Pseudoclavibacter chungangensis</name>
    <dbReference type="NCBI Taxonomy" id="587635"/>
    <lineage>
        <taxon>Bacteria</taxon>
        <taxon>Bacillati</taxon>
        <taxon>Actinomycetota</taxon>
        <taxon>Actinomycetes</taxon>
        <taxon>Micrococcales</taxon>
        <taxon>Microbacteriaceae</taxon>
        <taxon>Pseudoclavibacter</taxon>
    </lineage>
</organism>
<keyword evidence="2" id="KW-0812">Transmembrane</keyword>
<evidence type="ECO:0000313" key="4">
    <source>
        <dbReference type="Proteomes" id="UP000467240"/>
    </source>
</evidence>
<feature type="compositionally biased region" description="Polar residues" evidence="1">
    <location>
        <begin position="115"/>
        <end position="124"/>
    </location>
</feature>
<sequence>MADEPNNTEGTSGPTPEQGYDGGPVPPLGGNTEGTTPIGGDTPPSPGDTPPAYGQSSTPYEASSPYAPTNDYSGSTSPYDSGSTDYSGSTSPYDSGSTDYSGSTSSYDGSSSDYNSPTPYTGSDSYGIPSGSGDASTDASTATSEDALYESNDQVTNLSDPAPAPSVSFGKDPQTPDAEPGAPSGYGSSTDPYGSNEAPSPYGQAPQSAPAYGQQPEAQQPVSGPQYGTAPAYGGTPPYGGGGGVNPYNGAGYPAAQNKFNVFGLISLIAGGLGILLGLIPFIGVIAAFLGFAGLVLGILGLVLKNFNARKGLAIAGTIVSVIAIIVGIANPIVWTNIITSSAPTSSTDYSSTYSTYTSDYDTADRQVQVVLTVTSDGPVDIDYNISNGMYSGTDAVDKSEALFAQSSPWTTTMDMGIQTEYDGSSVSLRASTDSYDDNVSCEVTVDGIVVVQDSSKGYASCSVYGLNSYLN</sequence>
<name>A0A7J5BPX2_9MICO</name>
<reference evidence="3 4" key="1">
    <citation type="submission" date="2019-09" db="EMBL/GenBank/DDBJ databases">
        <title>Phylogeny of genus Pseudoclavibacter and closely related genus.</title>
        <authorList>
            <person name="Li Y."/>
        </authorList>
    </citation>
    <scope>NUCLEOTIDE SEQUENCE [LARGE SCALE GENOMIC DNA]</scope>
    <source>
        <strain evidence="3 4">DSM 23821</strain>
    </source>
</reference>
<feature type="compositionally biased region" description="Low complexity" evidence="1">
    <location>
        <begin position="71"/>
        <end position="114"/>
    </location>
</feature>
<feature type="compositionally biased region" description="Polar residues" evidence="1">
    <location>
        <begin position="1"/>
        <end position="15"/>
    </location>
</feature>
<dbReference type="EMBL" id="WBJZ01000029">
    <property type="protein sequence ID" value="KAB1652639.1"/>
    <property type="molecule type" value="Genomic_DNA"/>
</dbReference>
<gene>
    <name evidence="3" type="ORF">F8O01_16535</name>
</gene>
<keyword evidence="4" id="KW-1185">Reference proteome</keyword>
<evidence type="ECO:0000256" key="1">
    <source>
        <dbReference type="SAM" id="MobiDB-lite"/>
    </source>
</evidence>
<evidence type="ECO:0008006" key="5">
    <source>
        <dbReference type="Google" id="ProtNLM"/>
    </source>
</evidence>